<feature type="transmembrane region" description="Helical" evidence="1">
    <location>
        <begin position="35"/>
        <end position="54"/>
    </location>
</feature>
<sequence length="282" mass="32168">MTQSEKGDDKASDSDIIQDYFEYVRQAGSRRRVESVQVLFAIGALGWYITNYPINTIPNKTPVRYLAALAAISGVFLVLKIGFLTIQYSLGSSKVTKLNEFVLPVLYFLSLFSVTVLTIIQIGVPENLQQEVVFILLFFIGIILIIYVLEKYQTYRDIRESKRNLREKGENISKKELMKTLELNRNIDSSYEIRKENEAYRPEGYKVEMDFVGATSQGEKVGITVIEDINTDTIANIRQTADRIDETPIDRFTIVTSNVTEEVADEVDRLNVDRLNVDIILI</sequence>
<evidence type="ECO:0000313" key="2">
    <source>
        <dbReference type="EMBL" id="MDS0254717.1"/>
    </source>
</evidence>
<feature type="transmembrane region" description="Helical" evidence="1">
    <location>
        <begin position="66"/>
        <end position="89"/>
    </location>
</feature>
<reference evidence="2 3" key="1">
    <citation type="submission" date="2022-06" db="EMBL/GenBank/DDBJ databases">
        <title>Haloarcula sp. a new haloarchaeum isolate from saline soil.</title>
        <authorList>
            <person name="Strakova D."/>
            <person name="Galisteo C."/>
            <person name="Sanchez-Porro C."/>
            <person name="Ventosa A."/>
        </authorList>
    </citation>
    <scope>NUCLEOTIDE SEQUENCE [LARGE SCALE GENOMIC DNA]</scope>
    <source>
        <strain evidence="2 3">JCM 15760</strain>
    </source>
</reference>
<evidence type="ECO:0008006" key="4">
    <source>
        <dbReference type="Google" id="ProtNLM"/>
    </source>
</evidence>
<proteinExistence type="predicted"/>
<dbReference type="RefSeq" id="WP_005537160.1">
    <property type="nucleotide sequence ID" value="NZ_BAABDY010000004.1"/>
</dbReference>
<name>A0ABU2F2C9_HALAR</name>
<feature type="transmembrane region" description="Helical" evidence="1">
    <location>
        <begin position="132"/>
        <end position="149"/>
    </location>
</feature>
<accession>A0ABU2F2C9</accession>
<dbReference type="EMBL" id="JAMQCP010000002">
    <property type="protein sequence ID" value="MDS0254717.1"/>
    <property type="molecule type" value="Genomic_DNA"/>
</dbReference>
<evidence type="ECO:0000313" key="3">
    <source>
        <dbReference type="Proteomes" id="UP001248536"/>
    </source>
</evidence>
<evidence type="ECO:0000256" key="1">
    <source>
        <dbReference type="SAM" id="Phobius"/>
    </source>
</evidence>
<organism evidence="2 3">
    <name type="scientific">Haloarcula argentinensis</name>
    <dbReference type="NCBI Taxonomy" id="43776"/>
    <lineage>
        <taxon>Archaea</taxon>
        <taxon>Methanobacteriati</taxon>
        <taxon>Methanobacteriota</taxon>
        <taxon>Stenosarchaea group</taxon>
        <taxon>Halobacteria</taxon>
        <taxon>Halobacteriales</taxon>
        <taxon>Haloarculaceae</taxon>
        <taxon>Haloarcula</taxon>
    </lineage>
</organism>
<dbReference type="Proteomes" id="UP001248536">
    <property type="component" value="Unassembled WGS sequence"/>
</dbReference>
<protein>
    <recommendedName>
        <fullName evidence="4">Restriction endonuclease type IV Mrr domain-containing protein</fullName>
    </recommendedName>
</protein>
<gene>
    <name evidence="2" type="ORF">NC662_13440</name>
</gene>
<keyword evidence="1" id="KW-0472">Membrane</keyword>
<feature type="transmembrane region" description="Helical" evidence="1">
    <location>
        <begin position="101"/>
        <end position="120"/>
    </location>
</feature>
<keyword evidence="3" id="KW-1185">Reference proteome</keyword>
<keyword evidence="1" id="KW-0812">Transmembrane</keyword>
<comment type="caution">
    <text evidence="2">The sequence shown here is derived from an EMBL/GenBank/DDBJ whole genome shotgun (WGS) entry which is preliminary data.</text>
</comment>
<keyword evidence="1" id="KW-1133">Transmembrane helix</keyword>